<accession>A0AAW0RLZ8</accession>
<evidence type="ECO:0000256" key="1">
    <source>
        <dbReference type="SAM" id="MobiDB-lite"/>
    </source>
</evidence>
<organism evidence="2 3">
    <name type="scientific">Beauveria asiatica</name>
    <dbReference type="NCBI Taxonomy" id="1069075"/>
    <lineage>
        <taxon>Eukaryota</taxon>
        <taxon>Fungi</taxon>
        <taxon>Dikarya</taxon>
        <taxon>Ascomycota</taxon>
        <taxon>Pezizomycotina</taxon>
        <taxon>Sordariomycetes</taxon>
        <taxon>Hypocreomycetidae</taxon>
        <taxon>Hypocreales</taxon>
        <taxon>Cordycipitaceae</taxon>
        <taxon>Beauveria</taxon>
    </lineage>
</organism>
<proteinExistence type="predicted"/>
<protein>
    <submittedName>
        <fullName evidence="2">Uncharacterized protein</fullName>
    </submittedName>
</protein>
<dbReference type="Proteomes" id="UP001397290">
    <property type="component" value="Unassembled WGS sequence"/>
</dbReference>
<feature type="compositionally biased region" description="Polar residues" evidence="1">
    <location>
        <begin position="27"/>
        <end position="46"/>
    </location>
</feature>
<name>A0AAW0RLZ8_9HYPO</name>
<keyword evidence="3" id="KW-1185">Reference proteome</keyword>
<gene>
    <name evidence="2" type="ORF">G3M48_007522</name>
</gene>
<evidence type="ECO:0000313" key="3">
    <source>
        <dbReference type="Proteomes" id="UP001397290"/>
    </source>
</evidence>
<feature type="region of interest" description="Disordered" evidence="1">
    <location>
        <begin position="21"/>
        <end position="55"/>
    </location>
</feature>
<feature type="region of interest" description="Disordered" evidence="1">
    <location>
        <begin position="105"/>
        <end position="132"/>
    </location>
</feature>
<sequence length="220" mass="24602">MPVKNSSGRGFCAGFWNKIRREKSPSRGEQVSSLTTQSATKTNPQTPDDDLTPHERPLLGELATINSTEQRSSNDCSLWDQAYNVLEERARTASSRLIMVFSRDSTRNDGAASSSPAPDDGTRNHAPDLPSLHNPVWDVSTVDCLRNSTAVSRTGAKQRDFDLHEQSLESIALPVRRDIFFYMFWGDDDDILVSHLTGDDLPFWPISRLSTLWILILKPA</sequence>
<evidence type="ECO:0000313" key="2">
    <source>
        <dbReference type="EMBL" id="KAK8143237.1"/>
    </source>
</evidence>
<dbReference type="EMBL" id="JAAHCF010000537">
    <property type="protein sequence ID" value="KAK8143237.1"/>
    <property type="molecule type" value="Genomic_DNA"/>
</dbReference>
<comment type="caution">
    <text evidence="2">The sequence shown here is derived from an EMBL/GenBank/DDBJ whole genome shotgun (WGS) entry which is preliminary data.</text>
</comment>
<dbReference type="AlphaFoldDB" id="A0AAW0RLZ8"/>
<reference evidence="2 3" key="1">
    <citation type="submission" date="2020-02" db="EMBL/GenBank/DDBJ databases">
        <title>Comparative genomics of the hypocrealean fungal genus Beauvera.</title>
        <authorList>
            <person name="Showalter D.N."/>
            <person name="Bushley K.E."/>
            <person name="Rehner S.A."/>
        </authorList>
    </citation>
    <scope>NUCLEOTIDE SEQUENCE [LARGE SCALE GENOMIC DNA]</scope>
    <source>
        <strain evidence="2 3">ARSEF4384</strain>
    </source>
</reference>